<protein>
    <submittedName>
        <fullName evidence="5">Transcriptional repressor, CopY</fullName>
    </submittedName>
</protein>
<dbReference type="Gene3D" id="1.10.10.10">
    <property type="entry name" value="Winged helix-like DNA-binding domain superfamily/Winged helix DNA-binding domain"/>
    <property type="match status" value="1"/>
</dbReference>
<dbReference type="RefSeq" id="WP_208926187.1">
    <property type="nucleotide sequence ID" value="NZ_LK996017.1"/>
</dbReference>
<name>A0A098B5P2_DESHA</name>
<dbReference type="GO" id="GO:0045892">
    <property type="term" value="P:negative regulation of DNA-templated transcription"/>
    <property type="evidence" value="ECO:0007669"/>
    <property type="project" value="InterPro"/>
</dbReference>
<keyword evidence="4" id="KW-0804">Transcription</keyword>
<dbReference type="SUPFAM" id="SSF46785">
    <property type="entry name" value="Winged helix' DNA-binding domain"/>
    <property type="match status" value="1"/>
</dbReference>
<evidence type="ECO:0000256" key="3">
    <source>
        <dbReference type="ARBA" id="ARBA00023125"/>
    </source>
</evidence>
<evidence type="ECO:0000313" key="5">
    <source>
        <dbReference type="EMBL" id="CDX03667.1"/>
    </source>
</evidence>
<dbReference type="PATRIC" id="fig|49338.4.peg.4057"/>
<dbReference type="EMBL" id="LK996017">
    <property type="protein sequence ID" value="CDX03667.1"/>
    <property type="molecule type" value="Genomic_DNA"/>
</dbReference>
<dbReference type="InterPro" id="IPR036390">
    <property type="entry name" value="WH_DNA-bd_sf"/>
</dbReference>
<reference evidence="5" key="1">
    <citation type="submission" date="2014-07" db="EMBL/GenBank/DDBJ databases">
        <authorList>
            <person name="Hornung V.Bastian."/>
        </authorList>
    </citation>
    <scope>NUCLEOTIDE SEQUENCE</scope>
    <source>
        <strain evidence="5">PCE-S</strain>
    </source>
</reference>
<evidence type="ECO:0000256" key="2">
    <source>
        <dbReference type="ARBA" id="ARBA00023015"/>
    </source>
</evidence>
<evidence type="ECO:0000256" key="1">
    <source>
        <dbReference type="ARBA" id="ARBA00011046"/>
    </source>
</evidence>
<accession>A0A098B5P2</accession>
<dbReference type="GO" id="GO:0003677">
    <property type="term" value="F:DNA binding"/>
    <property type="evidence" value="ECO:0007669"/>
    <property type="project" value="UniProtKB-KW"/>
</dbReference>
<dbReference type="PIRSF" id="PIRSF019455">
    <property type="entry name" value="CopR_AtkY"/>
    <property type="match status" value="1"/>
</dbReference>
<sequence>MTDLQKIPDSELEIMMIIWGADEGVTSDYIMDRLDKTWQKTTVLNFLSRLGDRGFLTVHKQGRFNVYEALVKKEDYLQKESKTFLQRMHHNSLTSLVASLYDGAGISKEDLQELKKFIEEAE</sequence>
<dbReference type="Pfam" id="PF03965">
    <property type="entry name" value="Penicillinase_R"/>
    <property type="match status" value="1"/>
</dbReference>
<comment type="similarity">
    <text evidence="1">Belongs to the BlaI transcriptional regulatory family.</text>
</comment>
<gene>
    <name evidence="5" type="ORF">DPCES_3781</name>
</gene>
<dbReference type="Gene3D" id="1.10.4040.10">
    <property type="entry name" value="Penicillinase repressor domain"/>
    <property type="match status" value="1"/>
</dbReference>
<proteinExistence type="inferred from homology"/>
<dbReference type="InterPro" id="IPR036388">
    <property type="entry name" value="WH-like_DNA-bd_sf"/>
</dbReference>
<keyword evidence="2" id="KW-0805">Transcription regulation</keyword>
<organism evidence="5">
    <name type="scientific">Desulfitobacterium hafniense</name>
    <name type="common">Desulfitobacterium frappieri</name>
    <dbReference type="NCBI Taxonomy" id="49338"/>
    <lineage>
        <taxon>Bacteria</taxon>
        <taxon>Bacillati</taxon>
        <taxon>Bacillota</taxon>
        <taxon>Clostridia</taxon>
        <taxon>Eubacteriales</taxon>
        <taxon>Desulfitobacteriaceae</taxon>
        <taxon>Desulfitobacterium</taxon>
    </lineage>
</organism>
<dbReference type="AlphaFoldDB" id="A0A098B5P2"/>
<dbReference type="InterPro" id="IPR005650">
    <property type="entry name" value="BlaI_family"/>
</dbReference>
<keyword evidence="3" id="KW-0238">DNA-binding</keyword>
<evidence type="ECO:0000256" key="4">
    <source>
        <dbReference type="ARBA" id="ARBA00023163"/>
    </source>
</evidence>